<dbReference type="GeneID" id="118427972"/>
<evidence type="ECO:0000256" key="3">
    <source>
        <dbReference type="ARBA" id="ARBA00022614"/>
    </source>
</evidence>
<dbReference type="Pfam" id="PF01462">
    <property type="entry name" value="LRRNT"/>
    <property type="match status" value="1"/>
</dbReference>
<evidence type="ECO:0000256" key="2">
    <source>
        <dbReference type="ARBA" id="ARBA00022475"/>
    </source>
</evidence>
<reference evidence="20" key="1">
    <citation type="journal article" date="2020" name="Nat. Ecol. Evol.">
        <title>Deeply conserved synteny resolves early events in vertebrate evolution.</title>
        <authorList>
            <person name="Simakov O."/>
            <person name="Marletaz F."/>
            <person name="Yue J.X."/>
            <person name="O'Connell B."/>
            <person name="Jenkins J."/>
            <person name="Brandt A."/>
            <person name="Calef R."/>
            <person name="Tung C.H."/>
            <person name="Huang T.K."/>
            <person name="Schmutz J."/>
            <person name="Satoh N."/>
            <person name="Yu J.K."/>
            <person name="Putnam N.H."/>
            <person name="Green R.E."/>
            <person name="Rokhsar D.S."/>
        </authorList>
    </citation>
    <scope>NUCLEOTIDE SEQUENCE [LARGE SCALE GENOMIC DNA]</scope>
    <source>
        <strain evidence="20">S238N-H82</strain>
    </source>
</reference>
<dbReference type="PROSITE" id="PS00107">
    <property type="entry name" value="PROTEIN_KINASE_ATP"/>
    <property type="match status" value="1"/>
</dbReference>
<dbReference type="SUPFAM" id="SSF56112">
    <property type="entry name" value="Protein kinase-like (PK-like)"/>
    <property type="match status" value="1"/>
</dbReference>
<comment type="subcellular location">
    <subcellularLocation>
        <location evidence="1">Cell membrane</location>
    </subcellularLocation>
</comment>
<evidence type="ECO:0000256" key="12">
    <source>
        <dbReference type="ARBA" id="ARBA00023136"/>
    </source>
</evidence>
<dbReference type="InterPro" id="IPR000719">
    <property type="entry name" value="Prot_kinase_dom"/>
</dbReference>
<evidence type="ECO:0000256" key="14">
    <source>
        <dbReference type="ARBA" id="ARBA00023180"/>
    </source>
</evidence>
<dbReference type="SMART" id="SM00013">
    <property type="entry name" value="LRRNT"/>
    <property type="match status" value="1"/>
</dbReference>
<dbReference type="PROSITE" id="PS50011">
    <property type="entry name" value="PROTEIN_KINASE_DOM"/>
    <property type="match status" value="1"/>
</dbReference>
<keyword evidence="3" id="KW-0433">Leucine-rich repeat</keyword>
<dbReference type="Gene3D" id="3.30.200.20">
    <property type="entry name" value="Phosphorylase Kinase, domain 1"/>
    <property type="match status" value="1"/>
</dbReference>
<organism evidence="20 21">
    <name type="scientific">Branchiostoma floridae</name>
    <name type="common">Florida lancelet</name>
    <name type="synonym">Amphioxus</name>
    <dbReference type="NCBI Taxonomy" id="7739"/>
    <lineage>
        <taxon>Eukaryota</taxon>
        <taxon>Metazoa</taxon>
        <taxon>Chordata</taxon>
        <taxon>Cephalochordata</taxon>
        <taxon>Leptocardii</taxon>
        <taxon>Amphioxiformes</taxon>
        <taxon>Branchiostomatidae</taxon>
        <taxon>Branchiostoma</taxon>
    </lineage>
</organism>
<protein>
    <submittedName>
        <fullName evidence="21">Probable serine/threonine-protein kinase DDB_G0278509</fullName>
    </submittedName>
</protein>
<dbReference type="PANTHER" id="PTHR45712">
    <property type="entry name" value="AGAP008170-PA"/>
    <property type="match status" value="1"/>
</dbReference>
<keyword evidence="14" id="KW-0325">Glycoprotein</keyword>
<feature type="transmembrane region" description="Helical" evidence="17">
    <location>
        <begin position="602"/>
        <end position="626"/>
    </location>
</feature>
<evidence type="ECO:0000256" key="7">
    <source>
        <dbReference type="ARBA" id="ARBA00022737"/>
    </source>
</evidence>
<gene>
    <name evidence="21" type="primary">LOC118427972</name>
</gene>
<dbReference type="InterPro" id="IPR008266">
    <property type="entry name" value="Tyr_kinase_AS"/>
</dbReference>
<evidence type="ECO:0000313" key="21">
    <source>
        <dbReference type="RefSeq" id="XP_035693831.1"/>
    </source>
</evidence>
<dbReference type="KEGG" id="bfo:118427972"/>
<sequence>MSPPLPSLALLLVVLLITTTITTATPPTTTTPATTTTSTPRTTFDQLCPYSCNCYGTKVDCSSLGLTAVPQGVPASTTHLYLRSNNINSISVVDFRGLNALQELDLSSNKIRTIPYGVFDLPNLEILRLPFNSIDSFATGSGPFIGLNNLKQLILTGNAITTVSGDVFTGLSTLENLYLDNNDINTITSSAFTGLSSLQLLDLNTNAIDTVPTGTFYGLPVLQTLVLRDNNIGALSSGSLSGLNTVRTLDLSSNSISAIASGTFAFSSNLTDLDLNNNVIGSLRANTFVGASSLKTLRLRDNAISTIERDAFAGMLRMDSVDLQNNALTSIDEGDFLGLRGATTLNLADNKIAALPAWGFRGAEDLVSIDLGNNKISSIHIDAFRGLPDLKTLDLRDNALNATLGGMVPGLQSLDTLKLSGNKINSIPRDAFQGLNLISLDLSMNNISSVQPGAFNGLRNLESLDLSQNKIESVPGMMFPQLPSLRTLRLQNNPWNCNCKLLELVRWMQVTSVDLGNRNEIVCSPAGPFTGLAFMPVPNVSQELEMSCADRTSPRPRPVPQSPTTRGTRGTTVRIPIATTTDEDHTTPLPPPPPQGLTNTTVIVISVVVSLAVVTVAACVLGFLWAKKKRRMAFEVGRGGTNGHDNHYMDLTGFPASQPPPVPIRSQFQKYELDRKDLELKEEIGRGAFGVVHLATRHKNDNGFPTEETVVVKTVHAYAGAQERVTFVREIETTLDLGKHPNLLGLVGCCTTSHPAYMVTEYMPYGDLKEFLLKCRKADERMKDSTYDLDELNKYQIARQIANGMIFISQAGYVHGDLAARNVLVGENLVVKIADFGLATDVYERGYQRQDAEQKIPVRWMAPERLLREGRYTSKSDVWSFGVVLYEIATLGNVPYPGLDRQLMEELRSGYREPQPENCPQEMYSLMLQCWQWEEDDRPEFHCSSYMQSTNSCHSIVRYSLMLQCWQWEEDDRPEFQQLYTELDRLMEGCCDVTYLEPFDDPAGAEAAGASPQAVPEEANEDSSADPKTNDKTHSGHRPRSRSLWKLLRDSISNNRATSSTPQEKHTPEIH</sequence>
<keyword evidence="11 17" id="KW-1133">Transmembrane helix</keyword>
<keyword evidence="5 17" id="KW-0812">Transmembrane</keyword>
<dbReference type="RefSeq" id="XP_035693831.1">
    <property type="nucleotide sequence ID" value="XM_035837938.1"/>
</dbReference>
<dbReference type="SMART" id="SM00365">
    <property type="entry name" value="LRR_SD22"/>
    <property type="match status" value="7"/>
</dbReference>
<evidence type="ECO:0000313" key="20">
    <source>
        <dbReference type="Proteomes" id="UP000001554"/>
    </source>
</evidence>
<evidence type="ECO:0000256" key="16">
    <source>
        <dbReference type="SAM" id="MobiDB-lite"/>
    </source>
</evidence>
<evidence type="ECO:0000256" key="8">
    <source>
        <dbReference type="ARBA" id="ARBA00022741"/>
    </source>
</evidence>
<dbReference type="GO" id="GO:0005886">
    <property type="term" value="C:plasma membrane"/>
    <property type="evidence" value="ECO:0000318"/>
    <property type="project" value="GO_Central"/>
</dbReference>
<evidence type="ECO:0000256" key="11">
    <source>
        <dbReference type="ARBA" id="ARBA00022989"/>
    </source>
</evidence>
<keyword evidence="2" id="KW-1003">Cell membrane</keyword>
<evidence type="ECO:0000256" key="10">
    <source>
        <dbReference type="ARBA" id="ARBA00022840"/>
    </source>
</evidence>
<dbReference type="SMART" id="SM00369">
    <property type="entry name" value="LRR_TYP"/>
    <property type="match status" value="16"/>
</dbReference>
<keyword evidence="8 15" id="KW-0547">Nucleotide-binding</keyword>
<dbReference type="InterPro" id="IPR000372">
    <property type="entry name" value="LRRNT"/>
</dbReference>
<dbReference type="Gene3D" id="3.80.10.10">
    <property type="entry name" value="Ribonuclease Inhibitor"/>
    <property type="match status" value="3"/>
</dbReference>
<feature type="compositionally biased region" description="Polar residues" evidence="16">
    <location>
        <begin position="1051"/>
        <end position="1062"/>
    </location>
</feature>
<dbReference type="PROSITE" id="PS51450">
    <property type="entry name" value="LRR"/>
    <property type="match status" value="5"/>
</dbReference>
<dbReference type="PRINTS" id="PR00109">
    <property type="entry name" value="TYRKINASE"/>
</dbReference>
<dbReference type="OrthoDB" id="6363818at2759"/>
<evidence type="ECO:0000256" key="6">
    <source>
        <dbReference type="ARBA" id="ARBA00022729"/>
    </source>
</evidence>
<evidence type="ECO:0000256" key="9">
    <source>
        <dbReference type="ARBA" id="ARBA00022777"/>
    </source>
</evidence>
<keyword evidence="7" id="KW-0677">Repeat</keyword>
<accession>A0A9J7N750</accession>
<evidence type="ECO:0000256" key="15">
    <source>
        <dbReference type="PROSITE-ProRule" id="PRU10141"/>
    </source>
</evidence>
<proteinExistence type="predicted"/>
<dbReference type="InterPro" id="IPR032675">
    <property type="entry name" value="LRR_dom_sf"/>
</dbReference>
<feature type="domain" description="Protein kinase" evidence="19">
    <location>
        <begin position="678"/>
        <end position="957"/>
    </location>
</feature>
<feature type="region of interest" description="Disordered" evidence="16">
    <location>
        <begin position="1002"/>
        <end position="1071"/>
    </location>
</feature>
<feature type="chain" id="PRO_5039890473" evidence="18">
    <location>
        <begin position="25"/>
        <end position="1071"/>
    </location>
</feature>
<dbReference type="InterPro" id="IPR017441">
    <property type="entry name" value="Protein_kinase_ATP_BS"/>
</dbReference>
<dbReference type="PROSITE" id="PS00109">
    <property type="entry name" value="PROTEIN_KINASE_TYR"/>
    <property type="match status" value="1"/>
</dbReference>
<dbReference type="InterPro" id="IPR003591">
    <property type="entry name" value="Leu-rich_rpt_typical-subtyp"/>
</dbReference>
<keyword evidence="12 17" id="KW-0472">Membrane</keyword>
<dbReference type="PRINTS" id="PR00019">
    <property type="entry name" value="LEURICHRPT"/>
</dbReference>
<dbReference type="GO" id="GO:0005524">
    <property type="term" value="F:ATP binding"/>
    <property type="evidence" value="ECO:0007669"/>
    <property type="project" value="UniProtKB-UniRule"/>
</dbReference>
<feature type="region of interest" description="Disordered" evidence="16">
    <location>
        <begin position="546"/>
        <end position="572"/>
    </location>
</feature>
<dbReference type="GO" id="GO:0004713">
    <property type="term" value="F:protein tyrosine kinase activity"/>
    <property type="evidence" value="ECO:0007669"/>
    <property type="project" value="UniProtKB-KW"/>
</dbReference>
<evidence type="ECO:0000256" key="18">
    <source>
        <dbReference type="SAM" id="SignalP"/>
    </source>
</evidence>
<name>A0A9J7N750_BRAFL</name>
<dbReference type="OMA" id="VKRIWNT"/>
<dbReference type="InterPro" id="IPR050333">
    <property type="entry name" value="SLRP"/>
</dbReference>
<dbReference type="InterPro" id="IPR011009">
    <property type="entry name" value="Kinase-like_dom_sf"/>
</dbReference>
<keyword evidence="20" id="KW-1185">Reference proteome</keyword>
<evidence type="ECO:0000256" key="17">
    <source>
        <dbReference type="SAM" id="Phobius"/>
    </source>
</evidence>
<dbReference type="AlphaFoldDB" id="A0A9J7N750"/>
<evidence type="ECO:0000259" key="19">
    <source>
        <dbReference type="PROSITE" id="PS50011"/>
    </source>
</evidence>
<evidence type="ECO:0000256" key="4">
    <source>
        <dbReference type="ARBA" id="ARBA00022679"/>
    </source>
</evidence>
<reference evidence="21" key="2">
    <citation type="submission" date="2025-08" db="UniProtKB">
        <authorList>
            <consortium name="RefSeq"/>
        </authorList>
    </citation>
    <scope>IDENTIFICATION</scope>
    <source>
        <strain evidence="21">S238N-H82</strain>
        <tissue evidence="21">Testes</tissue>
    </source>
</reference>
<feature type="signal peptide" evidence="18">
    <location>
        <begin position="1"/>
        <end position="24"/>
    </location>
</feature>
<dbReference type="Gene3D" id="1.10.510.10">
    <property type="entry name" value="Transferase(Phosphotransferase) domain 1"/>
    <property type="match status" value="1"/>
</dbReference>
<dbReference type="SUPFAM" id="SSF52058">
    <property type="entry name" value="L domain-like"/>
    <property type="match status" value="2"/>
</dbReference>
<keyword evidence="9 21" id="KW-0418">Kinase</keyword>
<dbReference type="CDD" id="cd00192">
    <property type="entry name" value="PTKc"/>
    <property type="match status" value="1"/>
</dbReference>
<dbReference type="FunFam" id="3.80.10.10:FF:000770">
    <property type="entry name" value="Uncharacterized protein"/>
    <property type="match status" value="1"/>
</dbReference>
<keyword evidence="6 18" id="KW-0732">Signal</keyword>
<evidence type="ECO:0000256" key="1">
    <source>
        <dbReference type="ARBA" id="ARBA00004236"/>
    </source>
</evidence>
<evidence type="ECO:0000256" key="5">
    <source>
        <dbReference type="ARBA" id="ARBA00022692"/>
    </source>
</evidence>
<dbReference type="Pfam" id="PF13855">
    <property type="entry name" value="LRR_8"/>
    <property type="match status" value="5"/>
</dbReference>
<dbReference type="PANTHER" id="PTHR45712:SF22">
    <property type="entry name" value="INSULIN-LIKE GROWTH FACTOR-BINDING PROTEIN COMPLEX ACID LABILE SUBUNIT"/>
    <property type="match status" value="1"/>
</dbReference>
<dbReference type="InterPro" id="IPR001611">
    <property type="entry name" value="Leu-rich_rpt"/>
</dbReference>
<evidence type="ECO:0000256" key="13">
    <source>
        <dbReference type="ARBA" id="ARBA00023137"/>
    </source>
</evidence>
<feature type="binding site" evidence="15">
    <location>
        <position position="713"/>
    </location>
    <ligand>
        <name>ATP</name>
        <dbReference type="ChEBI" id="CHEBI:30616"/>
    </ligand>
</feature>
<keyword evidence="13" id="KW-0829">Tyrosine-protein kinase</keyword>
<dbReference type="Proteomes" id="UP000001554">
    <property type="component" value="Chromosome 12"/>
</dbReference>
<dbReference type="FunFam" id="3.80.10.10:FF:001438">
    <property type="entry name" value="Uncharacterized protein"/>
    <property type="match status" value="1"/>
</dbReference>
<dbReference type="InterPro" id="IPR001245">
    <property type="entry name" value="Ser-Thr/Tyr_kinase_cat_dom"/>
</dbReference>
<keyword evidence="10 15" id="KW-0067">ATP-binding</keyword>
<keyword evidence="4" id="KW-0808">Transferase</keyword>
<dbReference type="Pfam" id="PF07714">
    <property type="entry name" value="PK_Tyr_Ser-Thr"/>
    <property type="match status" value="1"/>
</dbReference>
<dbReference type="GO" id="GO:0038023">
    <property type="term" value="F:signaling receptor activity"/>
    <property type="evidence" value="ECO:0000318"/>
    <property type="project" value="GO_Central"/>
</dbReference>
<dbReference type="FunFam" id="1.10.510.10:FF:000554">
    <property type="entry name" value="Predicted protein"/>
    <property type="match status" value="1"/>
</dbReference>